<protein>
    <submittedName>
        <fullName evidence="4">Aldehyde dehydrogenase (NADP(+))</fullName>
    </submittedName>
</protein>
<dbReference type="GO" id="GO:0016620">
    <property type="term" value="F:oxidoreductase activity, acting on the aldehyde or oxo group of donors, NAD or NADP as acceptor"/>
    <property type="evidence" value="ECO:0007669"/>
    <property type="project" value="InterPro"/>
</dbReference>
<gene>
    <name evidence="4" type="ORF">G1H10_16250</name>
</gene>
<dbReference type="Pfam" id="PF00171">
    <property type="entry name" value="Aldedh"/>
    <property type="match status" value="1"/>
</dbReference>
<dbReference type="AlphaFoldDB" id="A0A6L9S8E7"/>
<dbReference type="InterPro" id="IPR050740">
    <property type="entry name" value="Aldehyde_DH_Superfamily"/>
</dbReference>
<dbReference type="Gene3D" id="3.40.605.10">
    <property type="entry name" value="Aldehyde Dehydrogenase, Chain A, domain 1"/>
    <property type="match status" value="1"/>
</dbReference>
<dbReference type="SUPFAM" id="SSF53720">
    <property type="entry name" value="ALDH-like"/>
    <property type="match status" value="1"/>
</dbReference>
<keyword evidence="5" id="KW-1185">Reference proteome</keyword>
<dbReference type="EMBL" id="JAAGOA010000011">
    <property type="protein sequence ID" value="NEE01725.1"/>
    <property type="molecule type" value="Genomic_DNA"/>
</dbReference>
<dbReference type="Gene3D" id="3.40.309.10">
    <property type="entry name" value="Aldehyde Dehydrogenase, Chain A, domain 2"/>
    <property type="match status" value="1"/>
</dbReference>
<proteinExistence type="predicted"/>
<evidence type="ECO:0000313" key="4">
    <source>
        <dbReference type="EMBL" id="NEE01725.1"/>
    </source>
</evidence>
<dbReference type="InterPro" id="IPR044151">
    <property type="entry name" value="ALDH_KGSADH"/>
</dbReference>
<feature type="domain" description="Aldehyde dehydrogenase" evidence="3">
    <location>
        <begin position="4"/>
        <end position="454"/>
    </location>
</feature>
<organism evidence="4 5">
    <name type="scientific">Phytoactinopolyspora halotolerans</name>
    <dbReference type="NCBI Taxonomy" id="1981512"/>
    <lineage>
        <taxon>Bacteria</taxon>
        <taxon>Bacillati</taxon>
        <taxon>Actinomycetota</taxon>
        <taxon>Actinomycetes</taxon>
        <taxon>Jiangellales</taxon>
        <taxon>Jiangellaceae</taxon>
        <taxon>Phytoactinopolyspora</taxon>
    </lineage>
</organism>
<dbReference type="PANTHER" id="PTHR43353">
    <property type="entry name" value="SUCCINATE-SEMIALDEHYDE DEHYDROGENASE, MITOCHONDRIAL"/>
    <property type="match status" value="1"/>
</dbReference>
<dbReference type="RefSeq" id="WP_163739653.1">
    <property type="nucleotide sequence ID" value="NZ_JAAGOA010000011.1"/>
</dbReference>
<evidence type="ECO:0000256" key="1">
    <source>
        <dbReference type="ARBA" id="ARBA00023002"/>
    </source>
</evidence>
<dbReference type="InterPro" id="IPR016163">
    <property type="entry name" value="Ald_DH_C"/>
</dbReference>
<evidence type="ECO:0000313" key="5">
    <source>
        <dbReference type="Proteomes" id="UP000475214"/>
    </source>
</evidence>
<dbReference type="Proteomes" id="UP000475214">
    <property type="component" value="Unassembled WGS sequence"/>
</dbReference>
<comment type="caution">
    <text evidence="4">The sequence shown here is derived from an EMBL/GenBank/DDBJ whole genome shotgun (WGS) entry which is preliminary data.</text>
</comment>
<dbReference type="InterPro" id="IPR015590">
    <property type="entry name" value="Aldehyde_DH_dom"/>
</dbReference>
<keyword evidence="1" id="KW-0560">Oxidoreductase</keyword>
<dbReference type="CDD" id="cd07129">
    <property type="entry name" value="ALDH_KGSADH"/>
    <property type="match status" value="1"/>
</dbReference>
<sequence>MKLIESMNPRTGEPAGAGVSETPAAELSSTLSLAKSAARRFATEPLTERSALLRAIADKLDDRAEELVPLADSETGLGKPRLTSELARTTFQLRLFAQVIDEGSFLEATLDTPAPDAKPVPRPDLRRVLEPLGPVLVFAASNFPFAFSVVGGDTASALAAGCPVVVKAHEGHPELSRRTGEIVSSVIAEHNLPAGIFTVIFGQQAGRDAVVDHRIKAAGFTGSTTGGRALFDLASGRVDPIPFYGELGSVNPTVVTKAAVRARGSEIASGFVNSFTLGTGQFCTKPGLLFLPAGHNLDTALAEAIGAVEPTPMLNARIAESYAKFSAELAAYPAVRSIVTPRLHTEPGAWGVPALFVTTAEKFTEAAETLATECFGPSSLIIEYASTHELINALQSVEGSLTATVHGEQSDLQNITPVLDVLRPRAGRLIWNGWPTGVAVAWAMQHGGPWPSTTNSLHTSVGPTAVRRWLRPVTYQSFPHDLLPQALQDGNPLGIPRRVDGALRR</sequence>
<reference evidence="4 5" key="1">
    <citation type="submission" date="2020-02" db="EMBL/GenBank/DDBJ databases">
        <authorList>
            <person name="Li X.-J."/>
            <person name="Han X.-M."/>
        </authorList>
    </citation>
    <scope>NUCLEOTIDE SEQUENCE [LARGE SCALE GENOMIC DNA]</scope>
    <source>
        <strain evidence="4 5">CCTCC AB 2017055</strain>
    </source>
</reference>
<dbReference type="PANTHER" id="PTHR43353:SF3">
    <property type="entry name" value="ALDEHYDE DEHYDROGENASE-RELATED"/>
    <property type="match status" value="1"/>
</dbReference>
<name>A0A6L9S8E7_9ACTN</name>
<dbReference type="InterPro" id="IPR016162">
    <property type="entry name" value="Ald_DH_N"/>
</dbReference>
<evidence type="ECO:0000256" key="2">
    <source>
        <dbReference type="SAM" id="MobiDB-lite"/>
    </source>
</evidence>
<dbReference type="InterPro" id="IPR016161">
    <property type="entry name" value="Ald_DH/histidinol_DH"/>
</dbReference>
<accession>A0A6L9S8E7</accession>
<evidence type="ECO:0000259" key="3">
    <source>
        <dbReference type="Pfam" id="PF00171"/>
    </source>
</evidence>
<feature type="region of interest" description="Disordered" evidence="2">
    <location>
        <begin position="1"/>
        <end position="22"/>
    </location>
</feature>